<dbReference type="Gene3D" id="3.10.105.10">
    <property type="entry name" value="Dipeptide-binding Protein, Domain 3"/>
    <property type="match status" value="1"/>
</dbReference>
<dbReference type="Gene3D" id="3.40.190.10">
    <property type="entry name" value="Periplasmic binding protein-like II"/>
    <property type="match status" value="1"/>
</dbReference>
<organism evidence="2">
    <name type="scientific">freshwater metagenome</name>
    <dbReference type="NCBI Taxonomy" id="449393"/>
    <lineage>
        <taxon>unclassified sequences</taxon>
        <taxon>metagenomes</taxon>
        <taxon>ecological metagenomes</taxon>
    </lineage>
</organism>
<dbReference type="CDD" id="cd08512">
    <property type="entry name" value="PBP2_NikA_DppA_OppA_like_7"/>
    <property type="match status" value="1"/>
</dbReference>
<dbReference type="SUPFAM" id="SSF53850">
    <property type="entry name" value="Periplasmic binding protein-like II"/>
    <property type="match status" value="1"/>
</dbReference>
<dbReference type="InterPro" id="IPR039424">
    <property type="entry name" value="SBP_5"/>
</dbReference>
<reference evidence="2" key="1">
    <citation type="submission" date="2020-05" db="EMBL/GenBank/DDBJ databases">
        <authorList>
            <person name="Chiriac C."/>
            <person name="Salcher M."/>
            <person name="Ghai R."/>
            <person name="Kavagutti S V."/>
        </authorList>
    </citation>
    <scope>NUCLEOTIDE SEQUENCE</scope>
</reference>
<evidence type="ECO:0000313" key="3">
    <source>
        <dbReference type="EMBL" id="CAB5239024.1"/>
    </source>
</evidence>
<gene>
    <name evidence="2" type="ORF">UFOPK3181_00144</name>
    <name evidence="3" type="ORF">UFOPK3520_00042</name>
</gene>
<dbReference type="PANTHER" id="PTHR30290:SF83">
    <property type="entry name" value="ABC TRANSPORTER SUBSTRATE-BINDING PROTEIN"/>
    <property type="match status" value="1"/>
</dbReference>
<dbReference type="GO" id="GO:0015833">
    <property type="term" value="P:peptide transport"/>
    <property type="evidence" value="ECO:0007669"/>
    <property type="project" value="TreeGrafter"/>
</dbReference>
<sequence length="520" mass="56538">MKQVLSKIGILSVAGLLAALVPSAHAAPITATYSNIAQTATLDPAIAFSSDGFVYVRNVYEGLLEYKPGTMTLQGVLATDWKSSADGLSFTFNIRQGVKFHDGSTVDAQAIVTGLKRIQAVNQGPASMMTKVDTIKAATSSQVVITLKAKDFTFLGKLPKLPIVSAAAIEAHKTAADPWAKTWFASNEAGSGPYTLTTFQRNQSITLGKNSTYWRTFDADTPTIVVIRVDPDITTAMQLLSAGQVDFMGAVGPDDSVAASKDKNLQVIVSPSYFIQFMPMNVTRGPLKDVRVRRAISLAFDYKGMIDFYKGYAQAATGPLPVAYSPALANKPKFEKNIIRAKRLLKDAGYENGFTLTYLGLKGLSYEEFAGTLLQASLKEVGITVKQTLVPWPQMAAAYSNQDTAYDISFLNMSAFTDDAGDFLGKSYHSKSSGNNGGYNWSFFNNPTIDKKIDDLALIKDDAKRLKSTLLASTAIKDLYLAIYVAEPQLAQPVRKGWTGFYDALDANYSIRFFYTHKVG</sequence>
<proteinExistence type="predicted"/>
<protein>
    <submittedName>
        <fullName evidence="2">Unannotated protein</fullName>
    </submittedName>
</protein>
<feature type="domain" description="Solute-binding protein family 5" evidence="1">
    <location>
        <begin position="73"/>
        <end position="434"/>
    </location>
</feature>
<dbReference type="GO" id="GO:0042597">
    <property type="term" value="C:periplasmic space"/>
    <property type="evidence" value="ECO:0007669"/>
    <property type="project" value="UniProtKB-ARBA"/>
</dbReference>
<dbReference type="InterPro" id="IPR000914">
    <property type="entry name" value="SBP_5_dom"/>
</dbReference>
<dbReference type="GO" id="GO:0043190">
    <property type="term" value="C:ATP-binding cassette (ABC) transporter complex"/>
    <property type="evidence" value="ECO:0007669"/>
    <property type="project" value="InterPro"/>
</dbReference>
<evidence type="ECO:0000313" key="2">
    <source>
        <dbReference type="EMBL" id="CAB4820008.1"/>
    </source>
</evidence>
<dbReference type="GO" id="GO:1904680">
    <property type="term" value="F:peptide transmembrane transporter activity"/>
    <property type="evidence" value="ECO:0007669"/>
    <property type="project" value="TreeGrafter"/>
</dbReference>
<evidence type="ECO:0000259" key="1">
    <source>
        <dbReference type="Pfam" id="PF00496"/>
    </source>
</evidence>
<dbReference type="PANTHER" id="PTHR30290">
    <property type="entry name" value="PERIPLASMIC BINDING COMPONENT OF ABC TRANSPORTER"/>
    <property type="match status" value="1"/>
</dbReference>
<accession>A0A6J6ZLN0</accession>
<dbReference type="Gene3D" id="3.90.76.10">
    <property type="entry name" value="Dipeptide-binding Protein, Domain 1"/>
    <property type="match status" value="1"/>
</dbReference>
<name>A0A6J6ZLN0_9ZZZZ</name>
<dbReference type="PIRSF" id="PIRSF002741">
    <property type="entry name" value="MppA"/>
    <property type="match status" value="1"/>
</dbReference>
<dbReference type="EMBL" id="CAFBSF010000001">
    <property type="protein sequence ID" value="CAB5239024.1"/>
    <property type="molecule type" value="Genomic_DNA"/>
</dbReference>
<dbReference type="Pfam" id="PF00496">
    <property type="entry name" value="SBP_bac_5"/>
    <property type="match status" value="1"/>
</dbReference>
<dbReference type="EMBL" id="CAFABG010000005">
    <property type="protein sequence ID" value="CAB4820008.1"/>
    <property type="molecule type" value="Genomic_DNA"/>
</dbReference>
<dbReference type="InterPro" id="IPR030678">
    <property type="entry name" value="Peptide/Ni-bd"/>
</dbReference>
<dbReference type="AlphaFoldDB" id="A0A6J6ZLN0"/>